<evidence type="ECO:0000256" key="6">
    <source>
        <dbReference type="RuleBase" id="RU610713"/>
    </source>
</evidence>
<dbReference type="OrthoDB" id="5796153at2759"/>
<sequence length="375" mass="44086">MLISILFFCLNNVVTTGKKTEVIWMVPSWSCTGNHSIPVEKYGIIQNENQHYYKGGSKFAIFYMEKFGKIPYFEDFEEPINGGLPQNGNFSEHLRVAEEDIVKYIPSKDFDGLAVIDLENFRPNWEQSWSSFNIYKTESLKRARQNNPTASKEEITLIAREEYDSAAKKYFLETIRLGKRLRPKAKWGYYLFPKCNFNVDKTNNKCSDKMKVYNDNMDWLWKESQALFPSYYLSKKGEERHDIDKLNFAALISETQRVKKVYCPECEIHMFTGFEYDPYKNASYMYTKASLRISLEYIMRHNLDGAVIWSTSKNMKQRCDNITTYVNDYLGPHVQYINQDLDKCRKKICRGRGECYLPHGVVNPNSSDYLCRYDQ</sequence>
<feature type="disulfide bond" evidence="5">
    <location>
        <begin position="31"/>
        <end position="319"/>
    </location>
</feature>
<accession>A0A9P1MYA4</accession>
<dbReference type="GO" id="GO:0005975">
    <property type="term" value="P:carbohydrate metabolic process"/>
    <property type="evidence" value="ECO:0007669"/>
    <property type="project" value="UniProtKB-UniRule"/>
</dbReference>
<feature type="signal peptide" evidence="7">
    <location>
        <begin position="1"/>
        <end position="17"/>
    </location>
</feature>
<evidence type="ECO:0000313" key="8">
    <source>
        <dbReference type="EMBL" id="CAI5440516.1"/>
    </source>
</evidence>
<dbReference type="AlphaFoldDB" id="A0A9P1MYA4"/>
<dbReference type="Proteomes" id="UP001152747">
    <property type="component" value="Unassembled WGS sequence"/>
</dbReference>
<feature type="chain" id="PRO_5040434651" description="Hyaluronidase" evidence="7">
    <location>
        <begin position="18"/>
        <end position="375"/>
    </location>
</feature>
<gene>
    <name evidence="8" type="ORF">CAMP_LOCUS3153</name>
</gene>
<keyword evidence="7" id="KW-0732">Signal</keyword>
<dbReference type="InterPro" id="IPR017853">
    <property type="entry name" value="GH"/>
</dbReference>
<dbReference type="InterPro" id="IPR018155">
    <property type="entry name" value="Hyaluronidase"/>
</dbReference>
<evidence type="ECO:0000256" key="1">
    <source>
        <dbReference type="ARBA" id="ARBA00008871"/>
    </source>
</evidence>
<evidence type="ECO:0000256" key="3">
    <source>
        <dbReference type="PIRNR" id="PIRNR038193"/>
    </source>
</evidence>
<keyword evidence="9" id="KW-1185">Reference proteome</keyword>
<keyword evidence="2 5" id="KW-1015">Disulfide bond</keyword>
<dbReference type="InterPro" id="IPR013785">
    <property type="entry name" value="Aldolase_TIM"/>
</dbReference>
<comment type="caution">
    <text evidence="8">The sequence shown here is derived from an EMBL/GenBank/DDBJ whole genome shotgun (WGS) entry which is preliminary data.</text>
</comment>
<dbReference type="PANTHER" id="PTHR11769:SF35">
    <property type="entry name" value="HYALURONIDASE"/>
    <property type="match status" value="1"/>
</dbReference>
<feature type="disulfide bond" evidence="5">
    <location>
        <begin position="344"/>
        <end position="355"/>
    </location>
</feature>
<dbReference type="PANTHER" id="PTHR11769">
    <property type="entry name" value="HYALURONIDASE"/>
    <property type="match status" value="1"/>
</dbReference>
<dbReference type="Gene3D" id="3.20.20.70">
    <property type="entry name" value="Aldolase class I"/>
    <property type="match status" value="1"/>
</dbReference>
<evidence type="ECO:0000256" key="7">
    <source>
        <dbReference type="SAM" id="SignalP"/>
    </source>
</evidence>
<dbReference type="PRINTS" id="PR00846">
    <property type="entry name" value="GLHYDRLASE56"/>
</dbReference>
<dbReference type="GO" id="GO:0004415">
    <property type="term" value="F:hyalurononglucosaminidase activity"/>
    <property type="evidence" value="ECO:0007669"/>
    <property type="project" value="UniProtKB-UniRule"/>
</dbReference>
<comment type="similarity">
    <text evidence="1 3 6">Belongs to the glycosyl hydrolase 56 family.</text>
</comment>
<feature type="disulfide bond" evidence="5">
    <location>
        <begin position="195"/>
        <end position="206"/>
    </location>
</feature>
<dbReference type="SUPFAM" id="SSF51445">
    <property type="entry name" value="(Trans)glycosidases"/>
    <property type="match status" value="1"/>
</dbReference>
<proteinExistence type="inferred from homology"/>
<dbReference type="GO" id="GO:0030214">
    <property type="term" value="P:hyaluronan catabolic process"/>
    <property type="evidence" value="ECO:0007669"/>
    <property type="project" value="TreeGrafter"/>
</dbReference>
<evidence type="ECO:0000256" key="2">
    <source>
        <dbReference type="ARBA" id="ARBA00023157"/>
    </source>
</evidence>
<dbReference type="PIRSF" id="PIRSF038193">
    <property type="entry name" value="Hyaluronidase"/>
    <property type="match status" value="1"/>
</dbReference>
<dbReference type="EC" id="3.2.1.35" evidence="6"/>
<dbReference type="EMBL" id="CANHGI010000001">
    <property type="protein sequence ID" value="CAI5440516.1"/>
    <property type="molecule type" value="Genomic_DNA"/>
</dbReference>
<keyword evidence="6" id="KW-0378">Hydrolase</keyword>
<organism evidence="8 9">
    <name type="scientific">Caenorhabditis angaria</name>
    <dbReference type="NCBI Taxonomy" id="860376"/>
    <lineage>
        <taxon>Eukaryota</taxon>
        <taxon>Metazoa</taxon>
        <taxon>Ecdysozoa</taxon>
        <taxon>Nematoda</taxon>
        <taxon>Chromadorea</taxon>
        <taxon>Rhabditida</taxon>
        <taxon>Rhabditina</taxon>
        <taxon>Rhabditomorpha</taxon>
        <taxon>Rhabditoidea</taxon>
        <taxon>Rhabditidae</taxon>
        <taxon>Peloderinae</taxon>
        <taxon>Caenorhabditis</taxon>
    </lineage>
</organism>
<reference evidence="8" key="1">
    <citation type="submission" date="2022-11" db="EMBL/GenBank/DDBJ databases">
        <authorList>
            <person name="Kikuchi T."/>
        </authorList>
    </citation>
    <scope>NUCLEOTIDE SEQUENCE</scope>
    <source>
        <strain evidence="8">PS1010</strain>
    </source>
</reference>
<dbReference type="Pfam" id="PF01630">
    <property type="entry name" value="Glyco_hydro_56"/>
    <property type="match status" value="1"/>
</dbReference>
<comment type="catalytic activity">
    <reaction evidence="6">
        <text>Random hydrolysis of (1-&gt;4)-linkages between N-acetyl-beta-D-glucosamine and D-glucuronate residues in hyaluronate.</text>
        <dbReference type="EC" id="3.2.1.35"/>
    </reaction>
</comment>
<protein>
    <recommendedName>
        <fullName evidence="6">Hyaluronidase</fullName>
        <ecNumber evidence="6">3.2.1.35</ecNumber>
    </recommendedName>
</protein>
<evidence type="ECO:0000256" key="5">
    <source>
        <dbReference type="PIRSR" id="PIRSR038193-3"/>
    </source>
</evidence>
<feature type="active site" description="Proton donor" evidence="4">
    <location>
        <position position="119"/>
    </location>
</feature>
<evidence type="ECO:0000313" key="9">
    <source>
        <dbReference type="Proteomes" id="UP001152747"/>
    </source>
</evidence>
<evidence type="ECO:0000256" key="4">
    <source>
        <dbReference type="PIRSR" id="PIRSR038193-1"/>
    </source>
</evidence>
<name>A0A9P1MYA4_9PELO</name>
<keyword evidence="6" id="KW-0326">Glycosidase</keyword>